<dbReference type="Proteomes" id="UP000051291">
    <property type="component" value="Unassembled WGS sequence"/>
</dbReference>
<evidence type="ECO:0000313" key="2">
    <source>
        <dbReference type="EMBL" id="KRM53538.1"/>
    </source>
</evidence>
<organism evidence="2 3">
    <name type="scientific">Ligilactobacillus araffinosus DSM 20653</name>
    <dbReference type="NCBI Taxonomy" id="1423820"/>
    <lineage>
        <taxon>Bacteria</taxon>
        <taxon>Bacillati</taxon>
        <taxon>Bacillota</taxon>
        <taxon>Bacilli</taxon>
        <taxon>Lactobacillales</taxon>
        <taxon>Lactobacillaceae</taxon>
        <taxon>Ligilactobacillus</taxon>
    </lineage>
</organism>
<keyword evidence="3" id="KW-1185">Reference proteome</keyword>
<dbReference type="STRING" id="1423820.FC64_GL000450"/>
<evidence type="ECO:0000256" key="1">
    <source>
        <dbReference type="SAM" id="Coils"/>
    </source>
</evidence>
<keyword evidence="1" id="KW-0175">Coiled coil</keyword>
<dbReference type="Gene3D" id="1.25.40.10">
    <property type="entry name" value="Tetratricopeptide repeat domain"/>
    <property type="match status" value="1"/>
</dbReference>
<accession>A0A0R1ZGZ9</accession>
<protein>
    <submittedName>
        <fullName evidence="2">Uncharacterized protein</fullName>
    </submittedName>
</protein>
<feature type="coiled-coil region" evidence="1">
    <location>
        <begin position="108"/>
        <end position="142"/>
    </location>
</feature>
<reference evidence="2 3" key="1">
    <citation type="journal article" date="2015" name="Genome Announc.">
        <title>Expanding the biotechnology potential of lactobacilli through comparative genomics of 213 strains and associated genera.</title>
        <authorList>
            <person name="Sun Z."/>
            <person name="Harris H.M."/>
            <person name="McCann A."/>
            <person name="Guo C."/>
            <person name="Argimon S."/>
            <person name="Zhang W."/>
            <person name="Yang X."/>
            <person name="Jeffery I.B."/>
            <person name="Cooney J.C."/>
            <person name="Kagawa T.F."/>
            <person name="Liu W."/>
            <person name="Song Y."/>
            <person name="Salvetti E."/>
            <person name="Wrobel A."/>
            <person name="Rasinkangas P."/>
            <person name="Parkhill J."/>
            <person name="Rea M.C."/>
            <person name="O'Sullivan O."/>
            <person name="Ritari J."/>
            <person name="Douillard F.P."/>
            <person name="Paul Ross R."/>
            <person name="Yang R."/>
            <person name="Briner A.E."/>
            <person name="Felis G.E."/>
            <person name="de Vos W.M."/>
            <person name="Barrangou R."/>
            <person name="Klaenhammer T.R."/>
            <person name="Caufield P.W."/>
            <person name="Cui Y."/>
            <person name="Zhang H."/>
            <person name="O'Toole P.W."/>
        </authorList>
    </citation>
    <scope>NUCLEOTIDE SEQUENCE [LARGE SCALE GENOMIC DNA]</scope>
    <source>
        <strain evidence="2 3">DSM 20653</strain>
    </source>
</reference>
<name>A0A0R1ZGZ9_9LACO</name>
<dbReference type="InterPro" id="IPR011990">
    <property type="entry name" value="TPR-like_helical_dom_sf"/>
</dbReference>
<evidence type="ECO:0000313" key="3">
    <source>
        <dbReference type="Proteomes" id="UP000051291"/>
    </source>
</evidence>
<dbReference type="PATRIC" id="fig|1423820.4.peg.451"/>
<comment type="caution">
    <text evidence="2">The sequence shown here is derived from an EMBL/GenBank/DDBJ whole genome shotgun (WGS) entry which is preliminary data.</text>
</comment>
<dbReference type="RefSeq" id="WP_057906042.1">
    <property type="nucleotide sequence ID" value="NZ_AYYZ01000002.1"/>
</dbReference>
<proteinExistence type="predicted"/>
<dbReference type="EMBL" id="AYYZ01000002">
    <property type="protein sequence ID" value="KRM53538.1"/>
    <property type="molecule type" value="Genomic_DNA"/>
</dbReference>
<sequence length="198" mass="22839">MRRKVLIGLGVILLAVVFIGFGFTKNVEVQKEYEQAMERGMTQTKKYEYQAAKISFQNAAKRKQDDPQAERNIKQLDLYMKAKTALNQRNYDQAKKIFDQAADADHGLNVLVRRSSAYATEIEEAQNQLASFERLYDEAIECNEEGNYAKSNTLLTSILKYRGIKERYYDSIYAKAKHLKHENDQFLAPACPLKSEHK</sequence>
<gene>
    <name evidence="2" type="ORF">FC64_GL000450</name>
</gene>
<dbReference type="AlphaFoldDB" id="A0A0R1ZGZ9"/>